<comment type="caution">
    <text evidence="2">The sequence shown here is derived from an EMBL/GenBank/DDBJ whole genome shotgun (WGS) entry which is preliminary data.</text>
</comment>
<evidence type="ECO:0000313" key="2">
    <source>
        <dbReference type="EMBL" id="KAJ7736975.1"/>
    </source>
</evidence>
<keyword evidence="3" id="KW-1185">Reference proteome</keyword>
<name>A0AAD7I9G6_9AGAR</name>
<evidence type="ECO:0000256" key="1">
    <source>
        <dbReference type="SAM" id="MobiDB-lite"/>
    </source>
</evidence>
<dbReference type="EMBL" id="JARJLG010000146">
    <property type="protein sequence ID" value="KAJ7736975.1"/>
    <property type="molecule type" value="Genomic_DNA"/>
</dbReference>
<evidence type="ECO:0000313" key="3">
    <source>
        <dbReference type="Proteomes" id="UP001215280"/>
    </source>
</evidence>
<proteinExistence type="predicted"/>
<accession>A0AAD7I9G6</accession>
<feature type="compositionally biased region" description="Low complexity" evidence="1">
    <location>
        <begin position="406"/>
        <end position="419"/>
    </location>
</feature>
<feature type="region of interest" description="Disordered" evidence="1">
    <location>
        <begin position="384"/>
        <end position="433"/>
    </location>
</feature>
<dbReference type="Proteomes" id="UP001215280">
    <property type="component" value="Unassembled WGS sequence"/>
</dbReference>
<feature type="region of interest" description="Disordered" evidence="1">
    <location>
        <begin position="225"/>
        <end position="313"/>
    </location>
</feature>
<feature type="compositionally biased region" description="Low complexity" evidence="1">
    <location>
        <begin position="284"/>
        <end position="299"/>
    </location>
</feature>
<gene>
    <name evidence="2" type="ORF">DFH07DRAFT_966664</name>
</gene>
<feature type="compositionally biased region" description="Acidic residues" evidence="1">
    <location>
        <begin position="227"/>
        <end position="246"/>
    </location>
</feature>
<dbReference type="AlphaFoldDB" id="A0AAD7I9G6"/>
<sequence length="496" mass="54621">MAKRKAPADPTVPTPAPAAPTKKPRKKALPKAAVVDASSDIEVTEGAKRPPRKQVNWVKNPQWTDKLIEYLTDHPSFRKKLFSDSTADAKKEERTKEVAKDGKAVQCGVLAKHIFENDHKEQARYANDPAKFAGTVETRLRRLKKEYIFHLHRVGATGAGLDPDRVRGGSELASVFDEVRKAFPWWDELHAFWRELPNYNPIGVQSSEPGVDHAGAEADIFAAQAGSEEEQDLDPDAAEQDDDEDGRSDWLKAQDPQPEDTGGDDYSISSTPDSEDNDDDLVITAPPKTAAPAAPAKTPRQLKPKVPPATNGCDLGLAKAKATNTSAAAKKKPQNALDRMNDLREAESVRLAEKRQLQQTEEMERLANKKMKLKLKLLQAENERTRLNRRVSSQSPRRRSRVLNISSPSPSKSRSARYSIDSPRPATHFHSMPGPLFPDEIISQGNRSIMDPLSFDPDAPYIDPFTSSSTPSTPVDWTQSFGADLSAGSSSGWGVV</sequence>
<protein>
    <submittedName>
        <fullName evidence="2">Uncharacterized protein</fullName>
    </submittedName>
</protein>
<feature type="region of interest" description="Disordered" evidence="1">
    <location>
        <begin position="1"/>
        <end position="38"/>
    </location>
</feature>
<organism evidence="2 3">
    <name type="scientific">Mycena maculata</name>
    <dbReference type="NCBI Taxonomy" id="230809"/>
    <lineage>
        <taxon>Eukaryota</taxon>
        <taxon>Fungi</taxon>
        <taxon>Dikarya</taxon>
        <taxon>Basidiomycota</taxon>
        <taxon>Agaricomycotina</taxon>
        <taxon>Agaricomycetes</taxon>
        <taxon>Agaricomycetidae</taxon>
        <taxon>Agaricales</taxon>
        <taxon>Marasmiineae</taxon>
        <taxon>Mycenaceae</taxon>
        <taxon>Mycena</taxon>
    </lineage>
</organism>
<reference evidence="2" key="1">
    <citation type="submission" date="2023-03" db="EMBL/GenBank/DDBJ databases">
        <title>Massive genome expansion in bonnet fungi (Mycena s.s.) driven by repeated elements and novel gene families across ecological guilds.</title>
        <authorList>
            <consortium name="Lawrence Berkeley National Laboratory"/>
            <person name="Harder C.B."/>
            <person name="Miyauchi S."/>
            <person name="Viragh M."/>
            <person name="Kuo A."/>
            <person name="Thoen E."/>
            <person name="Andreopoulos B."/>
            <person name="Lu D."/>
            <person name="Skrede I."/>
            <person name="Drula E."/>
            <person name="Henrissat B."/>
            <person name="Morin E."/>
            <person name="Kohler A."/>
            <person name="Barry K."/>
            <person name="LaButti K."/>
            <person name="Morin E."/>
            <person name="Salamov A."/>
            <person name="Lipzen A."/>
            <person name="Mereny Z."/>
            <person name="Hegedus B."/>
            <person name="Baldrian P."/>
            <person name="Stursova M."/>
            <person name="Weitz H."/>
            <person name="Taylor A."/>
            <person name="Grigoriev I.V."/>
            <person name="Nagy L.G."/>
            <person name="Martin F."/>
            <person name="Kauserud H."/>
        </authorList>
    </citation>
    <scope>NUCLEOTIDE SEQUENCE</scope>
    <source>
        <strain evidence="2">CBHHK188m</strain>
    </source>
</reference>